<dbReference type="InterPro" id="IPR000577">
    <property type="entry name" value="Carb_kinase_FGGY"/>
</dbReference>
<evidence type="ECO:0000256" key="2">
    <source>
        <dbReference type="ARBA" id="ARBA00022679"/>
    </source>
</evidence>
<evidence type="ECO:0000256" key="4">
    <source>
        <dbReference type="RuleBase" id="RU003733"/>
    </source>
</evidence>
<dbReference type="PATRIC" id="fig|1420013.3.peg.4141"/>
<evidence type="ECO:0000259" key="6">
    <source>
        <dbReference type="Pfam" id="PF02782"/>
    </source>
</evidence>
<feature type="domain" description="Carbohydrate kinase FGGY C-terminal" evidence="6">
    <location>
        <begin position="270"/>
        <end position="463"/>
    </location>
</feature>
<dbReference type="Pfam" id="PF02782">
    <property type="entry name" value="FGGY_C"/>
    <property type="match status" value="1"/>
</dbReference>
<dbReference type="PROSITE" id="PS00445">
    <property type="entry name" value="FGGY_KINASES_2"/>
    <property type="match status" value="1"/>
</dbReference>
<dbReference type="PANTHER" id="PTHR43095:SF3">
    <property type="entry name" value="L-XYLULOSE_3-KETO-L-GULONATE KINASE"/>
    <property type="match status" value="1"/>
</dbReference>
<dbReference type="InterPro" id="IPR043129">
    <property type="entry name" value="ATPase_NBD"/>
</dbReference>
<proteinExistence type="inferred from homology"/>
<organism evidence="7 8">
    <name type="scientific">Klebsiella pneumoniae 30684/NJST258_2</name>
    <dbReference type="NCBI Taxonomy" id="1420013"/>
    <lineage>
        <taxon>Bacteria</taxon>
        <taxon>Pseudomonadati</taxon>
        <taxon>Pseudomonadota</taxon>
        <taxon>Gammaproteobacteria</taxon>
        <taxon>Enterobacterales</taxon>
        <taxon>Enterobacteriaceae</taxon>
        <taxon>Klebsiella/Raoultella group</taxon>
        <taxon>Klebsiella</taxon>
        <taxon>Klebsiella pneumoniae complex</taxon>
    </lineage>
</organism>
<comment type="similarity">
    <text evidence="1 4">Belongs to the FGGY kinase family.</text>
</comment>
<evidence type="ECO:0000256" key="1">
    <source>
        <dbReference type="ARBA" id="ARBA00009156"/>
    </source>
</evidence>
<protein>
    <submittedName>
        <fullName evidence="7">L-xylulokinase</fullName>
        <ecNumber evidence="7">2.7.1.53</ecNumber>
    </submittedName>
</protein>
<evidence type="ECO:0000256" key="3">
    <source>
        <dbReference type="ARBA" id="ARBA00022777"/>
    </source>
</evidence>
<dbReference type="CDD" id="cd07802">
    <property type="entry name" value="ASKHA_NBD_FGGY_EcLyxK-like"/>
    <property type="match status" value="1"/>
</dbReference>
<dbReference type="GO" id="GO:0008744">
    <property type="term" value="F:L-xylulokinase activity"/>
    <property type="evidence" value="ECO:0007669"/>
    <property type="project" value="UniProtKB-EC"/>
</dbReference>
<evidence type="ECO:0000313" key="7">
    <source>
        <dbReference type="EMBL" id="AHM81188.1"/>
    </source>
</evidence>
<dbReference type="KEGG" id="kps:KPNJ2_04408"/>
<dbReference type="InterPro" id="IPR050406">
    <property type="entry name" value="FGGY_Carb_Kinase"/>
</dbReference>
<evidence type="ECO:0000259" key="5">
    <source>
        <dbReference type="Pfam" id="PF00370"/>
    </source>
</evidence>
<dbReference type="HOGENOM" id="CLU_009281_3_1_6"/>
<dbReference type="SUPFAM" id="SSF53067">
    <property type="entry name" value="Actin-like ATPase domain"/>
    <property type="match status" value="2"/>
</dbReference>
<dbReference type="Gene3D" id="3.30.420.40">
    <property type="match status" value="2"/>
</dbReference>
<dbReference type="InterPro" id="IPR018483">
    <property type="entry name" value="Carb_kinase_FGGY_CS"/>
</dbReference>
<dbReference type="EMBL" id="CP006918">
    <property type="protein sequence ID" value="AHM81188.1"/>
    <property type="molecule type" value="Genomic_DNA"/>
</dbReference>
<accession>W8UZV2</accession>
<dbReference type="GO" id="GO:0016773">
    <property type="term" value="F:phosphotransferase activity, alcohol group as acceptor"/>
    <property type="evidence" value="ECO:0007669"/>
    <property type="project" value="InterPro"/>
</dbReference>
<dbReference type="PIRSF" id="PIRSF000538">
    <property type="entry name" value="GlpK"/>
    <property type="match status" value="1"/>
</dbReference>
<gene>
    <name evidence="7" type="ORF">KPNJ2_04408</name>
</gene>
<dbReference type="AlphaFoldDB" id="W8UZV2"/>
<dbReference type="InterPro" id="IPR018485">
    <property type="entry name" value="FGGY_C"/>
</dbReference>
<dbReference type="EC" id="2.7.1.53" evidence="7"/>
<sequence length="521" mass="58238">MVTNKESTRMKDEYVMGIDNGGTVTKAAIYDRKGQVLAIASKSTQMLTPREFHTERSIDELWAANVEVIKKAIEQSGIDASQIKGVAVTGHGNGLYLVDEEGHPVRNGIISTDSRAKEYVERWQRSPEFLTDILPKTMQSIWAGQPVALLAWLKDFEPETLQKARYIFMVKDLIRFYLTGEAFLELTDISGTNLINVRDCKYDDELLAWWELDELRDKLPPIKRSTECCGKITDDVARLTGLCAGTPVSGGVFDISASSIASGINSLDKMAIVTGTWSINEYVTDHPVIDKDLFMTSIYPIEGKWLITEASPTSASNLEWFINNFMESDRKTSAEQGSSVYDLCNKLVSSTTPDESHLLFFPFVFGSNTIPDASAGFIGVNSFHKKAHFLRAIYEGVAFSHLYHTERLRNINPKLSHTIRIAGGVTNSPVWLQIFADIFQATLEIVDVKEHGTLGTAMTAAVMVGWFAEVFAASNDMVHVSRTVSPNPENHRVYQTKYQLYKNLLSEMQSPWKSCSNYIAH</sequence>
<reference evidence="7 8" key="1">
    <citation type="journal article" date="2014" name="Proc. Natl. Acad. Sci. U.S.A.">
        <title>Molecular dissection of the evolution of carbapenem-resistant multilocus sequence type 258 Klebsiella pneumoniae.</title>
        <authorList>
            <person name="Deleo F.R."/>
            <person name="Chen L."/>
            <person name="Porcella S.F."/>
            <person name="Martens C.A."/>
            <person name="Kobayashi S.D."/>
            <person name="Porter A.R."/>
            <person name="Chavda K.D."/>
            <person name="Jacobs M.R."/>
            <person name="Mathema B."/>
            <person name="Olsen R.J."/>
            <person name="Bonomo R.A."/>
            <person name="Musser J.M."/>
            <person name="Kreiswirth B.N."/>
        </authorList>
    </citation>
    <scope>NUCLEOTIDE SEQUENCE [LARGE SCALE GENOMIC DNA]</scope>
    <source>
        <strain evidence="7">30684/NJST258_2</strain>
    </source>
</reference>
<keyword evidence="2 4" id="KW-0808">Transferase</keyword>
<keyword evidence="3 4" id="KW-0418">Kinase</keyword>
<dbReference type="Pfam" id="PF00370">
    <property type="entry name" value="FGGY_N"/>
    <property type="match status" value="1"/>
</dbReference>
<dbReference type="InterPro" id="IPR018484">
    <property type="entry name" value="FGGY_N"/>
</dbReference>
<evidence type="ECO:0000313" key="8">
    <source>
        <dbReference type="Proteomes" id="UP000019586"/>
    </source>
</evidence>
<dbReference type="Proteomes" id="UP000019586">
    <property type="component" value="Chromosome"/>
</dbReference>
<dbReference type="PANTHER" id="PTHR43095">
    <property type="entry name" value="SUGAR KINASE"/>
    <property type="match status" value="1"/>
</dbReference>
<name>W8UZV2_KLEPN</name>
<feature type="domain" description="Carbohydrate kinase FGGY N-terminal" evidence="5">
    <location>
        <begin position="14"/>
        <end position="259"/>
    </location>
</feature>